<sequence length="395" mass="42776">MKKLTLGLSFVAAAGLVLASCSNDDDQSTPAGNQVSKSAVIENYANIVYQNYKDAYDDAVALETAINTFVGEPTDANFTEAKNKWRDARESYGTTEAFRFANGPIDDENGPEGLLNAWPLDENYIDYVDNNGTVLNGGIINDTENFPEITKELLISLNEDGGEKNISTGYHAIEFLLWGQDLTAPADNLPGQRAYTDFVDEGGTALNEDRRREYLVVCADLLTDHLSYLVDQWKEGGEYRGVFLALPEDEALQNMYLGIVTLAAAELAVERMDVALANMDQEDEHSCFSDNTHRDVYLNYKGVINVYRGEYGSLSGASLEDLVAQADAQTAQNTNAAISTTEASIAAIAIPFDYAISGGATSEEGAKVKAAVLNLQQELGANLLAGAAKLNLEIE</sequence>
<accession>A0A0A2LJ23</accession>
<evidence type="ECO:0000256" key="2">
    <source>
        <dbReference type="ARBA" id="ARBA00022729"/>
    </source>
</evidence>
<evidence type="ECO:0000259" key="4">
    <source>
        <dbReference type="Pfam" id="PF09375"/>
    </source>
</evidence>
<dbReference type="AlphaFoldDB" id="A0A0A2LJ23"/>
<organism evidence="5 6">
    <name type="scientific">Flavobacterium beibuense F44-8</name>
    <dbReference type="NCBI Taxonomy" id="1406840"/>
    <lineage>
        <taxon>Bacteria</taxon>
        <taxon>Pseudomonadati</taxon>
        <taxon>Bacteroidota</taxon>
        <taxon>Flavobacteriia</taxon>
        <taxon>Flavobacteriales</taxon>
        <taxon>Flavobacteriaceae</taxon>
        <taxon>Flavobacterium</taxon>
    </lineage>
</organism>
<dbReference type="PROSITE" id="PS51257">
    <property type="entry name" value="PROKAR_LIPOPROTEIN"/>
    <property type="match status" value="1"/>
</dbReference>
<keyword evidence="6" id="KW-1185">Reference proteome</keyword>
<proteinExistence type="predicted"/>
<feature type="signal peptide" evidence="3">
    <location>
        <begin position="1"/>
        <end position="19"/>
    </location>
</feature>
<dbReference type="Proteomes" id="UP000030129">
    <property type="component" value="Unassembled WGS sequence"/>
</dbReference>
<evidence type="ECO:0000256" key="1">
    <source>
        <dbReference type="ARBA" id="ARBA00004196"/>
    </source>
</evidence>
<evidence type="ECO:0000313" key="5">
    <source>
        <dbReference type="EMBL" id="KGO79153.1"/>
    </source>
</evidence>
<evidence type="ECO:0000313" key="6">
    <source>
        <dbReference type="Proteomes" id="UP000030129"/>
    </source>
</evidence>
<feature type="chain" id="PRO_5002002362" evidence="3">
    <location>
        <begin position="20"/>
        <end position="395"/>
    </location>
</feature>
<dbReference type="InterPro" id="IPR018976">
    <property type="entry name" value="Imelysin-like"/>
</dbReference>
<name>A0A0A2LJ23_9FLAO</name>
<reference evidence="5 6" key="1">
    <citation type="submission" date="2013-09" db="EMBL/GenBank/DDBJ databases">
        <authorList>
            <person name="Zeng Z."/>
            <person name="Chen C."/>
        </authorList>
    </citation>
    <scope>NUCLEOTIDE SEQUENCE [LARGE SCALE GENOMIC DNA]</scope>
    <source>
        <strain evidence="5 6">F44-8</strain>
    </source>
</reference>
<keyword evidence="5" id="KW-0449">Lipoprotein</keyword>
<dbReference type="InterPro" id="IPR038352">
    <property type="entry name" value="Imelysin_sf"/>
</dbReference>
<dbReference type="CDD" id="cd14657">
    <property type="entry name" value="Imelysin_IrpA-like"/>
    <property type="match status" value="1"/>
</dbReference>
<dbReference type="EMBL" id="JRLV01000020">
    <property type="protein sequence ID" value="KGO79153.1"/>
    <property type="molecule type" value="Genomic_DNA"/>
</dbReference>
<dbReference type="Gene3D" id="1.20.1420.20">
    <property type="entry name" value="M75 peptidase, HXXE motif"/>
    <property type="match status" value="1"/>
</dbReference>
<comment type="subcellular location">
    <subcellularLocation>
        <location evidence="1">Cell envelope</location>
    </subcellularLocation>
</comment>
<gene>
    <name evidence="5" type="ORF">Q763_14855</name>
</gene>
<feature type="domain" description="Imelysin-like" evidence="4">
    <location>
        <begin position="49"/>
        <end position="378"/>
    </location>
</feature>
<dbReference type="Pfam" id="PF09375">
    <property type="entry name" value="Peptidase_M75"/>
    <property type="match status" value="1"/>
</dbReference>
<dbReference type="STRING" id="1406840.Q763_14855"/>
<evidence type="ECO:0000256" key="3">
    <source>
        <dbReference type="SAM" id="SignalP"/>
    </source>
</evidence>
<keyword evidence="2 3" id="KW-0732">Signal</keyword>
<dbReference type="RefSeq" id="WP_035135613.1">
    <property type="nucleotide sequence ID" value="NZ_JRLV01000020.1"/>
</dbReference>
<comment type="caution">
    <text evidence="5">The sequence shown here is derived from an EMBL/GenBank/DDBJ whole genome shotgun (WGS) entry which is preliminary data.</text>
</comment>
<dbReference type="eggNOG" id="COG3487">
    <property type="taxonomic scope" value="Bacteria"/>
</dbReference>
<dbReference type="GO" id="GO:0030313">
    <property type="term" value="C:cell envelope"/>
    <property type="evidence" value="ECO:0007669"/>
    <property type="project" value="UniProtKB-SubCell"/>
</dbReference>
<protein>
    <submittedName>
        <fullName evidence="5">Lipoprotein</fullName>
    </submittedName>
</protein>